<reference evidence="2" key="1">
    <citation type="submission" date="2022-10" db="EMBL/GenBank/DDBJ databases">
        <title>Genome assembly of Pristionchus species.</title>
        <authorList>
            <person name="Yoshida K."/>
            <person name="Sommer R.J."/>
        </authorList>
    </citation>
    <scope>NUCLEOTIDE SEQUENCE [LARGE SCALE GENOMIC DNA]</scope>
    <source>
        <strain evidence="2">RS5460</strain>
    </source>
</reference>
<dbReference type="EMBL" id="BTRK01000001">
    <property type="protein sequence ID" value="GMR31415.1"/>
    <property type="molecule type" value="Genomic_DNA"/>
</dbReference>
<accession>A0AAN5C5J6</accession>
<dbReference type="Proteomes" id="UP001328107">
    <property type="component" value="Unassembled WGS sequence"/>
</dbReference>
<sequence length="96" mass="10885">GSDGSFSVTGSSAEFAGDHFFIEIKIPCWGKQIHRCDSQAAMCKRSDCKYSVRYDIPRKYHYKTDEPVNPLHLDDFYIDEADASNRKSVCPRGTNC</sequence>
<dbReference type="AlphaFoldDB" id="A0AAN5C5J6"/>
<organism evidence="1 2">
    <name type="scientific">Pristionchus mayeri</name>
    <dbReference type="NCBI Taxonomy" id="1317129"/>
    <lineage>
        <taxon>Eukaryota</taxon>
        <taxon>Metazoa</taxon>
        <taxon>Ecdysozoa</taxon>
        <taxon>Nematoda</taxon>
        <taxon>Chromadorea</taxon>
        <taxon>Rhabditida</taxon>
        <taxon>Rhabditina</taxon>
        <taxon>Diplogasteromorpha</taxon>
        <taxon>Diplogasteroidea</taxon>
        <taxon>Neodiplogasteridae</taxon>
        <taxon>Pristionchus</taxon>
    </lineage>
</organism>
<gene>
    <name evidence="1" type="ORF">PMAYCL1PPCAC_01610</name>
</gene>
<protein>
    <submittedName>
        <fullName evidence="1">Uncharacterized protein</fullName>
    </submittedName>
</protein>
<keyword evidence="2" id="KW-1185">Reference proteome</keyword>
<feature type="non-terminal residue" evidence="1">
    <location>
        <position position="1"/>
    </location>
</feature>
<comment type="caution">
    <text evidence="1">The sequence shown here is derived from an EMBL/GenBank/DDBJ whole genome shotgun (WGS) entry which is preliminary data.</text>
</comment>
<evidence type="ECO:0000313" key="2">
    <source>
        <dbReference type="Proteomes" id="UP001328107"/>
    </source>
</evidence>
<evidence type="ECO:0000313" key="1">
    <source>
        <dbReference type="EMBL" id="GMR31415.1"/>
    </source>
</evidence>
<proteinExistence type="predicted"/>
<name>A0AAN5C5J6_9BILA</name>